<dbReference type="InterPro" id="IPR011990">
    <property type="entry name" value="TPR-like_helical_dom_sf"/>
</dbReference>
<dbReference type="SUPFAM" id="SSF81901">
    <property type="entry name" value="HCP-like"/>
    <property type="match status" value="1"/>
</dbReference>
<dbReference type="Pfam" id="PF08238">
    <property type="entry name" value="Sel1"/>
    <property type="match status" value="2"/>
</dbReference>
<feature type="compositionally biased region" description="Basic residues" evidence="1">
    <location>
        <begin position="157"/>
        <end position="170"/>
    </location>
</feature>
<gene>
    <name evidence="2" type="ORF">THAOC_01522</name>
</gene>
<evidence type="ECO:0000256" key="1">
    <source>
        <dbReference type="SAM" id="MobiDB-lite"/>
    </source>
</evidence>
<feature type="compositionally biased region" description="Low complexity" evidence="1">
    <location>
        <begin position="10"/>
        <end position="28"/>
    </location>
</feature>
<keyword evidence="3" id="KW-1185">Reference proteome</keyword>
<dbReference type="InterPro" id="IPR006597">
    <property type="entry name" value="Sel1-like"/>
</dbReference>
<sequence length="378" mass="41391">MAEHHPSQDPGLAGLALARALAQTQQRPTKPKTPTPRKSATNRRFSTSRDGQSSAPILKDTYHCCSDPTALGRGVKLVTWEASVETSILSSTPSPPYPNTATNGSQAQDTSVHADGQSPHSVLAEALSKETRPRSSRARPTEPAPAASHSRAVQQPRLKRTKKVSTKKNIRTADCRRCRRSGLGWSQSAQTSMNQLELPPRITSHRLSDAASALAMIQKRVSKGDPEAINHLGNQYFYGGLGLTKDVPRAVELWTEAAELGSADAHRDLGVAYFYGIGIGEDKPRGIEHWQQAAMKGHVECRHNLGVFEFSNGNYELAVQHWMISAKMGDEKSLNAIKKRFVEGGATKAQYAEALRGYGDAVEEMKSHQREEAKRLRI</sequence>
<protein>
    <submittedName>
        <fullName evidence="2">Uncharacterized protein</fullName>
    </submittedName>
</protein>
<dbReference type="PANTHER" id="PTHR43628">
    <property type="entry name" value="ACTIVATOR OF C KINASE PROTEIN 1-RELATED"/>
    <property type="match status" value="1"/>
</dbReference>
<dbReference type="SMART" id="SM00671">
    <property type="entry name" value="SEL1"/>
    <property type="match status" value="3"/>
</dbReference>
<feature type="region of interest" description="Disordered" evidence="1">
    <location>
        <begin position="1"/>
        <end position="60"/>
    </location>
</feature>
<comment type="caution">
    <text evidence="2">The sequence shown here is derived from an EMBL/GenBank/DDBJ whole genome shotgun (WGS) entry which is preliminary data.</text>
</comment>
<feature type="compositionally biased region" description="Polar residues" evidence="1">
    <location>
        <begin position="42"/>
        <end position="55"/>
    </location>
</feature>
<reference evidence="2 3" key="1">
    <citation type="journal article" date="2012" name="Genome Biol.">
        <title>Genome and low-iron response of an oceanic diatom adapted to chronic iron limitation.</title>
        <authorList>
            <person name="Lommer M."/>
            <person name="Specht M."/>
            <person name="Roy A.S."/>
            <person name="Kraemer L."/>
            <person name="Andreson R."/>
            <person name="Gutowska M.A."/>
            <person name="Wolf J."/>
            <person name="Bergner S.V."/>
            <person name="Schilhabel M.B."/>
            <person name="Klostermeier U.C."/>
            <person name="Beiko R.G."/>
            <person name="Rosenstiel P."/>
            <person name="Hippler M."/>
            <person name="Laroche J."/>
        </authorList>
    </citation>
    <scope>NUCLEOTIDE SEQUENCE [LARGE SCALE GENOMIC DNA]</scope>
    <source>
        <strain evidence="2 3">CCMP1005</strain>
    </source>
</reference>
<feature type="compositionally biased region" description="Polar residues" evidence="1">
    <location>
        <begin position="99"/>
        <end position="111"/>
    </location>
</feature>
<dbReference type="Gene3D" id="1.25.40.10">
    <property type="entry name" value="Tetratricopeptide repeat domain"/>
    <property type="match status" value="1"/>
</dbReference>
<accession>K0TDH5</accession>
<feature type="region of interest" description="Disordered" evidence="1">
    <location>
        <begin position="88"/>
        <end position="170"/>
    </location>
</feature>
<name>K0TDH5_THAOC</name>
<dbReference type="eggNOG" id="KOG1550">
    <property type="taxonomic scope" value="Eukaryota"/>
</dbReference>
<evidence type="ECO:0000313" key="3">
    <source>
        <dbReference type="Proteomes" id="UP000266841"/>
    </source>
</evidence>
<organism evidence="2 3">
    <name type="scientific">Thalassiosira oceanica</name>
    <name type="common">Marine diatom</name>
    <dbReference type="NCBI Taxonomy" id="159749"/>
    <lineage>
        <taxon>Eukaryota</taxon>
        <taxon>Sar</taxon>
        <taxon>Stramenopiles</taxon>
        <taxon>Ochrophyta</taxon>
        <taxon>Bacillariophyta</taxon>
        <taxon>Coscinodiscophyceae</taxon>
        <taxon>Thalassiosirophycidae</taxon>
        <taxon>Thalassiosirales</taxon>
        <taxon>Thalassiosiraceae</taxon>
        <taxon>Thalassiosira</taxon>
    </lineage>
</organism>
<evidence type="ECO:0000313" key="2">
    <source>
        <dbReference type="EMBL" id="EJK76703.1"/>
    </source>
</evidence>
<dbReference type="Proteomes" id="UP000266841">
    <property type="component" value="Unassembled WGS sequence"/>
</dbReference>
<proteinExistence type="predicted"/>
<dbReference type="InterPro" id="IPR052945">
    <property type="entry name" value="Mitotic_Regulator"/>
</dbReference>
<dbReference type="PANTHER" id="PTHR43628:SF1">
    <property type="entry name" value="CHITIN SYNTHASE REGULATORY FACTOR 2-RELATED"/>
    <property type="match status" value="1"/>
</dbReference>
<dbReference type="AlphaFoldDB" id="K0TDH5"/>
<dbReference type="EMBL" id="AGNL01001821">
    <property type="protein sequence ID" value="EJK76703.1"/>
    <property type="molecule type" value="Genomic_DNA"/>
</dbReference>